<dbReference type="AlphaFoldDB" id="A0A0L0P3A6"/>
<evidence type="ECO:0000313" key="2">
    <source>
        <dbReference type="EMBL" id="KNE00848.1"/>
    </source>
</evidence>
<dbReference type="VEuPathDB" id="FungiDB:QG37_01714"/>
<comment type="caution">
    <text evidence="2">The sequence shown here is derived from an EMBL/GenBank/DDBJ whole genome shotgun (WGS) entry which is preliminary data.</text>
</comment>
<name>A0A0L0P3A6_CANAR</name>
<organism evidence="2 3">
    <name type="scientific">Candidozyma auris</name>
    <name type="common">Yeast</name>
    <name type="synonym">Candida auris</name>
    <dbReference type="NCBI Taxonomy" id="498019"/>
    <lineage>
        <taxon>Eukaryota</taxon>
        <taxon>Fungi</taxon>
        <taxon>Dikarya</taxon>
        <taxon>Ascomycota</taxon>
        <taxon>Saccharomycotina</taxon>
        <taxon>Pichiomycetes</taxon>
        <taxon>Metschnikowiaceae</taxon>
        <taxon>Candidozyma</taxon>
    </lineage>
</organism>
<reference evidence="3" key="1">
    <citation type="journal article" date="2015" name="BMC Genomics">
        <title>Draft genome of a commonly misdiagnosed multidrug resistant pathogen Candida auris.</title>
        <authorList>
            <person name="Chatterjee S."/>
            <person name="Alampalli S.V."/>
            <person name="Nageshan R.K."/>
            <person name="Chettiar S.T."/>
            <person name="Joshi S."/>
            <person name="Tatu U.S."/>
        </authorList>
    </citation>
    <scope>NUCLEOTIDE SEQUENCE [LARGE SCALE GENOMIC DNA]</scope>
    <source>
        <strain evidence="3">6684</strain>
    </source>
</reference>
<evidence type="ECO:0000256" key="1">
    <source>
        <dbReference type="SAM" id="MobiDB-lite"/>
    </source>
</evidence>
<proteinExistence type="predicted"/>
<dbReference type="EMBL" id="LGST01000016">
    <property type="protein sequence ID" value="KNE00848.1"/>
    <property type="molecule type" value="Genomic_DNA"/>
</dbReference>
<gene>
    <name evidence="2" type="ORF">QG37_01714</name>
</gene>
<feature type="compositionally biased region" description="Polar residues" evidence="1">
    <location>
        <begin position="1"/>
        <end position="18"/>
    </location>
</feature>
<sequence length="60" mass="6970">MYLKNCSSVNKSLNQKGAGTSKEKKKLFLTIHEKRYTAIEVTWYQTLLLSTIQCLVEDHH</sequence>
<feature type="region of interest" description="Disordered" evidence="1">
    <location>
        <begin position="1"/>
        <end position="20"/>
    </location>
</feature>
<accession>A0A0L0P3A6</accession>
<evidence type="ECO:0000313" key="3">
    <source>
        <dbReference type="Proteomes" id="UP000037122"/>
    </source>
</evidence>
<dbReference type="Proteomes" id="UP000037122">
    <property type="component" value="Unassembled WGS sequence"/>
</dbReference>
<protein>
    <submittedName>
        <fullName evidence="2">Uncharacterized protein</fullName>
    </submittedName>
</protein>